<reference evidence="4 5" key="1">
    <citation type="submission" date="2023-07" db="EMBL/GenBank/DDBJ databases">
        <title>Sorghum-associated microbial communities from plants grown in Nebraska, USA.</title>
        <authorList>
            <person name="Schachtman D."/>
        </authorList>
    </citation>
    <scope>NUCLEOTIDE SEQUENCE [LARGE SCALE GENOMIC DNA]</scope>
    <source>
        <strain evidence="4 5">DS1607</strain>
    </source>
</reference>
<accession>A0ABT9SEY0</accession>
<feature type="chain" id="PRO_5047335719" evidence="3">
    <location>
        <begin position="38"/>
        <end position="263"/>
    </location>
</feature>
<evidence type="ECO:0000256" key="2">
    <source>
        <dbReference type="SAM" id="MobiDB-lite"/>
    </source>
</evidence>
<evidence type="ECO:0000313" key="5">
    <source>
        <dbReference type="Proteomes" id="UP001226867"/>
    </source>
</evidence>
<dbReference type="EMBL" id="JAUSRO010000018">
    <property type="protein sequence ID" value="MDP9902449.1"/>
    <property type="molecule type" value="Genomic_DNA"/>
</dbReference>
<protein>
    <submittedName>
        <fullName evidence="4">Chromosome segregation ATPase</fullName>
    </submittedName>
</protein>
<name>A0ABT9SEY0_9BURK</name>
<comment type="caution">
    <text evidence="4">The sequence shown here is derived from an EMBL/GenBank/DDBJ whole genome shotgun (WGS) entry which is preliminary data.</text>
</comment>
<dbReference type="RefSeq" id="WP_307692191.1">
    <property type="nucleotide sequence ID" value="NZ_JAUSRO010000018.1"/>
</dbReference>
<keyword evidence="5" id="KW-1185">Reference proteome</keyword>
<feature type="signal peptide" evidence="3">
    <location>
        <begin position="1"/>
        <end position="37"/>
    </location>
</feature>
<proteinExistence type="predicted"/>
<keyword evidence="3" id="KW-0732">Signal</keyword>
<dbReference type="Proteomes" id="UP001226867">
    <property type="component" value="Unassembled WGS sequence"/>
</dbReference>
<sequence length="263" mass="28476">MIFNPIAKTKVLRSWVPRWQAAALTILAMLGCATAAAQVTQSMEERLRAQLRITTAQLQQAQNELSVLKAASPQAKPAASAAVDTDLAALRKELAHAEGQLSAERHSRSQAMENNQQLRTQVQAVTEKASSQVAQYRQAYDELLKMARASETERQRLAADSALQRTAVTQCEAKNAQLYAVGQEILRAYETLDVGRVLASRQPFAAQSRVKYEQIAQQYGDKLYEGRFDVRSVETSAAAAAAAKTNSAPANPAPAPGAAEPAK</sequence>
<evidence type="ECO:0000256" key="3">
    <source>
        <dbReference type="SAM" id="SignalP"/>
    </source>
</evidence>
<evidence type="ECO:0000313" key="4">
    <source>
        <dbReference type="EMBL" id="MDP9902449.1"/>
    </source>
</evidence>
<feature type="region of interest" description="Disordered" evidence="2">
    <location>
        <begin position="239"/>
        <end position="263"/>
    </location>
</feature>
<evidence type="ECO:0000256" key="1">
    <source>
        <dbReference type="SAM" id="Coils"/>
    </source>
</evidence>
<organism evidence="4 5">
    <name type="scientific">Variovorax ginsengisoli</name>
    <dbReference type="NCBI Taxonomy" id="363844"/>
    <lineage>
        <taxon>Bacteria</taxon>
        <taxon>Pseudomonadati</taxon>
        <taxon>Pseudomonadota</taxon>
        <taxon>Betaproteobacteria</taxon>
        <taxon>Burkholderiales</taxon>
        <taxon>Comamonadaceae</taxon>
        <taxon>Variovorax</taxon>
    </lineage>
</organism>
<keyword evidence="1" id="KW-0175">Coiled coil</keyword>
<feature type="coiled-coil region" evidence="1">
    <location>
        <begin position="44"/>
        <end position="153"/>
    </location>
</feature>
<gene>
    <name evidence="4" type="ORF">J2W36_004726</name>
</gene>